<dbReference type="EMBL" id="WTVQ01000017">
    <property type="protein sequence ID" value="NMG75457.1"/>
    <property type="molecule type" value="Genomic_DNA"/>
</dbReference>
<feature type="compositionally biased region" description="Basic and acidic residues" evidence="1">
    <location>
        <begin position="57"/>
        <end position="73"/>
    </location>
</feature>
<keyword evidence="4" id="KW-1185">Reference proteome</keyword>
<gene>
    <name evidence="3" type="ORF">GPA25_11880</name>
</gene>
<name>A0ABX1QAP8_9RHOO</name>
<comment type="caution">
    <text evidence="3">The sequence shown here is derived from an EMBL/GenBank/DDBJ whole genome shotgun (WGS) entry which is preliminary data.</text>
</comment>
<feature type="non-terminal residue" evidence="3">
    <location>
        <position position="451"/>
    </location>
</feature>
<organism evidence="3 4">
    <name type="scientific">Aromatoleum diolicum</name>
    <dbReference type="NCBI Taxonomy" id="75796"/>
    <lineage>
        <taxon>Bacteria</taxon>
        <taxon>Pseudomonadati</taxon>
        <taxon>Pseudomonadota</taxon>
        <taxon>Betaproteobacteria</taxon>
        <taxon>Rhodocyclales</taxon>
        <taxon>Rhodocyclaceae</taxon>
        <taxon>Aromatoleum</taxon>
    </lineage>
</organism>
<dbReference type="InterPro" id="IPR018712">
    <property type="entry name" value="Tle1-like_cat"/>
</dbReference>
<evidence type="ECO:0000313" key="4">
    <source>
        <dbReference type="Proteomes" id="UP000648984"/>
    </source>
</evidence>
<evidence type="ECO:0000259" key="2">
    <source>
        <dbReference type="Pfam" id="PF09994"/>
    </source>
</evidence>
<dbReference type="Pfam" id="PF09994">
    <property type="entry name" value="T6SS_Tle1-like_cat"/>
    <property type="match status" value="1"/>
</dbReference>
<reference evidence="3 4" key="1">
    <citation type="submission" date="2019-12" db="EMBL/GenBank/DDBJ databases">
        <title>Comparative genomics gives insights into the taxonomy of the Azoarcus-Aromatoleum group and reveals separate origins of nif in the plant-associated Azoarcus and non-plant-associated Aromatoleum sub-groups.</title>
        <authorList>
            <person name="Lafos M."/>
            <person name="Maluk M."/>
            <person name="Batista M."/>
            <person name="Junghare M."/>
            <person name="Carmona M."/>
            <person name="Faoro H."/>
            <person name="Cruz L.M."/>
            <person name="Battistoni F."/>
            <person name="De Souza E."/>
            <person name="Pedrosa F."/>
            <person name="Chen W.-M."/>
            <person name="Poole P.S."/>
            <person name="Dixon R.A."/>
            <person name="James E.K."/>
        </authorList>
    </citation>
    <scope>NUCLEOTIDE SEQUENCE [LARGE SCALE GENOMIC DNA]</scope>
    <source>
        <strain evidence="3 4">22Lin</strain>
    </source>
</reference>
<proteinExistence type="predicted"/>
<feature type="region of interest" description="Disordered" evidence="1">
    <location>
        <begin position="51"/>
        <end position="84"/>
    </location>
</feature>
<dbReference type="PANTHER" id="PTHR33840:SF1">
    <property type="entry name" value="TLE1 PHOSPHOLIPASE DOMAIN-CONTAINING PROTEIN"/>
    <property type="match status" value="1"/>
</dbReference>
<dbReference type="PANTHER" id="PTHR33840">
    <property type="match status" value="1"/>
</dbReference>
<accession>A0ABX1QAP8</accession>
<feature type="domain" description="T6SS Phospholipase effector Tle1-like catalytic" evidence="2">
    <location>
        <begin position="260"/>
        <end position="378"/>
    </location>
</feature>
<sequence>MILAPPANAPFPAETVLQPSAQGHSAIALASCDSASDAPCSIPVHVGLFFDGTNNNQERDRDGKRIGLSDPRTKIPAPMASKPLAPEECCHSNVVRLFRAFPGDKQDRGYFRNYIPGVGTPFKEIGELTETAGGKRFATGGQPRIVWGLLQVLNALHMTAYRQEPLYKDEYAGQLAQSYGSEIGRIEQRGNGKGPVTVMTHRKWFAPHLARLKAALGATPKPTIPSLTISVFGFSRGAAEAVAFCHLFDELLDAGRLAGIQARISFLGVFDTVASVGGSASIASTLPLPDAVFDGHWWWADRILDPLPDCVHGGRHFISAHELRMNFPATRLQGNIKEVYYPGVHSDVGGGYAPGDQGKGRGKQAALLSQIPLLHMYQAAREAGVPLVPFSELEARDRIDFEVDAALASAWTAYTAALGEHGAFLTTHMELYYRWRAARLDTLETTASFRA</sequence>
<evidence type="ECO:0000256" key="1">
    <source>
        <dbReference type="SAM" id="MobiDB-lite"/>
    </source>
</evidence>
<protein>
    <submittedName>
        <fullName evidence="3">DUF2235 domain-containing protein</fullName>
    </submittedName>
</protein>
<dbReference type="Proteomes" id="UP000648984">
    <property type="component" value="Unassembled WGS sequence"/>
</dbReference>
<evidence type="ECO:0000313" key="3">
    <source>
        <dbReference type="EMBL" id="NMG75457.1"/>
    </source>
</evidence>